<organism evidence="1 2">
    <name type="scientific">Aliikangiella maris</name>
    <dbReference type="NCBI Taxonomy" id="3162458"/>
    <lineage>
        <taxon>Bacteria</taxon>
        <taxon>Pseudomonadati</taxon>
        <taxon>Pseudomonadota</taxon>
        <taxon>Gammaproteobacteria</taxon>
        <taxon>Oceanospirillales</taxon>
        <taxon>Pleioneaceae</taxon>
        <taxon>Aliikangiella</taxon>
    </lineage>
</organism>
<proteinExistence type="predicted"/>
<name>A0ABV2BXM2_9GAMM</name>
<sequence length="137" mass="15402">MKSSAKLLFHYFCLFTVCNIMVGCTHQSLNRSGLFTKEASSTQFLSKNQQVIPLINYQLEDGFILITTTSYGCTVFDSFDVKVASLKNNSLAVVRQKVDNCAMTTRPIELRYSYKHLGLDLARPISVINPLIKNPES</sequence>
<evidence type="ECO:0000313" key="1">
    <source>
        <dbReference type="EMBL" id="MET1256676.1"/>
    </source>
</evidence>
<dbReference type="EMBL" id="JBEVCJ010000025">
    <property type="protein sequence ID" value="MET1256676.1"/>
    <property type="molecule type" value="Genomic_DNA"/>
</dbReference>
<comment type="caution">
    <text evidence="1">The sequence shown here is derived from an EMBL/GenBank/DDBJ whole genome shotgun (WGS) entry which is preliminary data.</text>
</comment>
<accession>A0ABV2BXM2</accession>
<protein>
    <recommendedName>
        <fullName evidence="3">Lipoprotein</fullName>
    </recommendedName>
</protein>
<evidence type="ECO:0008006" key="3">
    <source>
        <dbReference type="Google" id="ProtNLM"/>
    </source>
</evidence>
<dbReference type="Proteomes" id="UP001548189">
    <property type="component" value="Unassembled WGS sequence"/>
</dbReference>
<keyword evidence="2" id="KW-1185">Reference proteome</keyword>
<evidence type="ECO:0000313" key="2">
    <source>
        <dbReference type="Proteomes" id="UP001548189"/>
    </source>
</evidence>
<dbReference type="RefSeq" id="WP_353897260.1">
    <property type="nucleotide sequence ID" value="NZ_JBEVCJ010000025.1"/>
</dbReference>
<gene>
    <name evidence="1" type="ORF">ABVT43_16160</name>
</gene>
<reference evidence="1 2" key="1">
    <citation type="submission" date="2024-06" db="EMBL/GenBank/DDBJ databases">
        <authorList>
            <person name="Li F."/>
        </authorList>
    </citation>
    <scope>NUCLEOTIDE SEQUENCE [LARGE SCALE GENOMIC DNA]</scope>
    <source>
        <strain evidence="1 2">GXAS 311</strain>
    </source>
</reference>
<dbReference type="PROSITE" id="PS51257">
    <property type="entry name" value="PROKAR_LIPOPROTEIN"/>
    <property type="match status" value="1"/>
</dbReference>